<dbReference type="Pfam" id="PF03959">
    <property type="entry name" value="FSH1"/>
    <property type="match status" value="1"/>
</dbReference>
<dbReference type="EMBL" id="JH393257">
    <property type="protein sequence ID" value="EHJ93954.1"/>
    <property type="molecule type" value="Genomic_DNA"/>
</dbReference>
<accession>A0A7U9C4H8</accession>
<dbReference type="InterPro" id="IPR005645">
    <property type="entry name" value="FSH-like_dom"/>
</dbReference>
<dbReference type="Gene3D" id="3.40.50.1820">
    <property type="entry name" value="alpha/beta hydrolase"/>
    <property type="match status" value="1"/>
</dbReference>
<proteinExistence type="predicted"/>
<name>A0A7U9C4H8_9GAMM</name>
<evidence type="ECO:0000259" key="1">
    <source>
        <dbReference type="Pfam" id="PF03959"/>
    </source>
</evidence>
<organism evidence="2 3">
    <name type="scientific">Vreelandella boliviensis LC1</name>
    <dbReference type="NCBI Taxonomy" id="1072583"/>
    <lineage>
        <taxon>Bacteria</taxon>
        <taxon>Pseudomonadati</taxon>
        <taxon>Pseudomonadota</taxon>
        <taxon>Gammaproteobacteria</taxon>
        <taxon>Oceanospirillales</taxon>
        <taxon>Halomonadaceae</taxon>
        <taxon>Vreelandella</taxon>
    </lineage>
</organism>
<gene>
    <name evidence="2" type="ORF">KUC_0908</name>
</gene>
<feature type="domain" description="Serine hydrolase" evidence="1">
    <location>
        <begin position="31"/>
        <end position="151"/>
    </location>
</feature>
<protein>
    <recommendedName>
        <fullName evidence="1">Serine hydrolase domain-containing protein</fullName>
    </recommendedName>
</protein>
<reference evidence="2 3" key="1">
    <citation type="submission" date="2011-10" db="EMBL/GenBank/DDBJ databases">
        <authorList>
            <person name="Quillaguamn J."/>
            <person name="Guzmn D."/>
            <person name="Balderrama-Subieta A."/>
            <person name="Cardona-Ortuo C."/>
            <person name="Guevara-Martnez M."/>
            <person name="Callisaya-Quispe N."/>
        </authorList>
    </citation>
    <scope>NUCLEOTIDE SEQUENCE [LARGE SCALE GENOMIC DNA]</scope>
    <source>
        <strain evidence="2 3">LC1</strain>
    </source>
</reference>
<dbReference type="AlphaFoldDB" id="A0A7U9C4H8"/>
<evidence type="ECO:0000313" key="2">
    <source>
        <dbReference type="EMBL" id="EHJ93954.1"/>
    </source>
</evidence>
<dbReference type="InterPro" id="IPR029058">
    <property type="entry name" value="AB_hydrolase_fold"/>
</dbReference>
<dbReference type="Proteomes" id="UP000005756">
    <property type="component" value="Unassembled WGS sequence"/>
</dbReference>
<dbReference type="SUPFAM" id="SSF53474">
    <property type="entry name" value="alpha/beta-Hydrolases"/>
    <property type="match status" value="1"/>
</dbReference>
<evidence type="ECO:0000313" key="3">
    <source>
        <dbReference type="Proteomes" id="UP000005756"/>
    </source>
</evidence>
<sequence>MAKLAFNDPTPNVYLARPCQFISAPSCSPELWTDRRFSPEVLRSLDNALTLIKARHGNHDFDLVGYSGGAALALLLAAQRDDIEQVQTIAGNLSPANWIEHHGLRSLDNALEPIGFKDRLARLPQRHLSGKEDRVVPTSLLQTYYEQFDSVCFQIVVIDEASHTEGWERAWRQWQARPIVCL</sequence>